<evidence type="ECO:0000259" key="5">
    <source>
        <dbReference type="PROSITE" id="PS50977"/>
    </source>
</evidence>
<dbReference type="PRINTS" id="PR00455">
    <property type="entry name" value="HTHTETR"/>
</dbReference>
<evidence type="ECO:0000313" key="7">
    <source>
        <dbReference type="Proteomes" id="UP000465304"/>
    </source>
</evidence>
<feature type="domain" description="HTH tetR-type" evidence="5">
    <location>
        <begin position="33"/>
        <end position="93"/>
    </location>
</feature>
<dbReference type="Proteomes" id="UP000465304">
    <property type="component" value="Unassembled WGS sequence"/>
</dbReference>
<evidence type="ECO:0000313" key="6">
    <source>
        <dbReference type="EMBL" id="GFG99831.1"/>
    </source>
</evidence>
<keyword evidence="2 4" id="KW-0238">DNA-binding</keyword>
<organism evidence="6 7">
    <name type="scientific">Mycolicibacterium hippocampi</name>
    <dbReference type="NCBI Taxonomy" id="659824"/>
    <lineage>
        <taxon>Bacteria</taxon>
        <taxon>Bacillati</taxon>
        <taxon>Actinomycetota</taxon>
        <taxon>Actinomycetes</taxon>
        <taxon>Mycobacteriales</taxon>
        <taxon>Mycobacteriaceae</taxon>
        <taxon>Mycolicibacterium</taxon>
    </lineage>
</organism>
<dbReference type="EMBL" id="BLLB01000002">
    <property type="protein sequence ID" value="GFG99831.1"/>
    <property type="molecule type" value="Genomic_DNA"/>
</dbReference>
<gene>
    <name evidence="6" type="ORF">MHIP_03150</name>
</gene>
<proteinExistence type="predicted"/>
<dbReference type="SUPFAM" id="SSF46689">
    <property type="entry name" value="Homeodomain-like"/>
    <property type="match status" value="1"/>
</dbReference>
<dbReference type="GO" id="GO:0000976">
    <property type="term" value="F:transcription cis-regulatory region binding"/>
    <property type="evidence" value="ECO:0007669"/>
    <property type="project" value="TreeGrafter"/>
</dbReference>
<evidence type="ECO:0000256" key="2">
    <source>
        <dbReference type="ARBA" id="ARBA00023125"/>
    </source>
</evidence>
<accession>A0A7I9ZFN0</accession>
<comment type="caution">
    <text evidence="6">The sequence shown here is derived from an EMBL/GenBank/DDBJ whole genome shotgun (WGS) entry which is preliminary data.</text>
</comment>
<name>A0A7I9ZFN0_9MYCO</name>
<dbReference type="AlphaFoldDB" id="A0A7I9ZFN0"/>
<keyword evidence="3" id="KW-0804">Transcription</keyword>
<evidence type="ECO:0000256" key="3">
    <source>
        <dbReference type="ARBA" id="ARBA00023163"/>
    </source>
</evidence>
<evidence type="ECO:0000256" key="4">
    <source>
        <dbReference type="PROSITE-ProRule" id="PRU00335"/>
    </source>
</evidence>
<protein>
    <recommendedName>
        <fullName evidence="5">HTH tetR-type domain-containing protein</fullName>
    </recommendedName>
</protein>
<sequence>MGSRATDYTRPHGGRRALVVAVPCGMTRQESAARTRLSLLDAGVRVSKDTGLSGLSINRIVEEAGVSKGAFFHHFPDRAAYLLALHRDFHDRILDETRGVMDTYPPGAERLLRASRTYLDACLREYGVRALLLEARAEPVTAAEVRRRNRDTAHLCEPDFAAMDWPDPYPAAQLWVGMTAEAALLEFDAGHRVRALRLSLARYLDGAPELIGA</sequence>
<keyword evidence="1" id="KW-0805">Transcription regulation</keyword>
<dbReference type="PANTHER" id="PTHR30055">
    <property type="entry name" value="HTH-TYPE TRANSCRIPTIONAL REGULATOR RUTR"/>
    <property type="match status" value="1"/>
</dbReference>
<dbReference type="InterPro" id="IPR001647">
    <property type="entry name" value="HTH_TetR"/>
</dbReference>
<dbReference type="PROSITE" id="PS50977">
    <property type="entry name" value="HTH_TETR_2"/>
    <property type="match status" value="1"/>
</dbReference>
<reference evidence="6 7" key="1">
    <citation type="journal article" date="2019" name="Emerg. Microbes Infect.">
        <title>Comprehensive subspecies identification of 175 nontuberculous mycobacteria species based on 7547 genomic profiles.</title>
        <authorList>
            <person name="Matsumoto Y."/>
            <person name="Kinjo T."/>
            <person name="Motooka D."/>
            <person name="Nabeya D."/>
            <person name="Jung N."/>
            <person name="Uechi K."/>
            <person name="Horii T."/>
            <person name="Iida T."/>
            <person name="Fujita J."/>
            <person name="Nakamura S."/>
        </authorList>
    </citation>
    <scope>NUCLEOTIDE SEQUENCE [LARGE SCALE GENOMIC DNA]</scope>
    <source>
        <strain evidence="6 7">JCM 30996</strain>
    </source>
</reference>
<dbReference type="PANTHER" id="PTHR30055:SF234">
    <property type="entry name" value="HTH-TYPE TRANSCRIPTIONAL REGULATOR BETI"/>
    <property type="match status" value="1"/>
</dbReference>
<dbReference type="Pfam" id="PF00440">
    <property type="entry name" value="TetR_N"/>
    <property type="match status" value="1"/>
</dbReference>
<evidence type="ECO:0000256" key="1">
    <source>
        <dbReference type="ARBA" id="ARBA00023015"/>
    </source>
</evidence>
<keyword evidence="7" id="KW-1185">Reference proteome</keyword>
<dbReference type="InterPro" id="IPR050109">
    <property type="entry name" value="HTH-type_TetR-like_transc_reg"/>
</dbReference>
<dbReference type="InterPro" id="IPR009057">
    <property type="entry name" value="Homeodomain-like_sf"/>
</dbReference>
<dbReference type="Gene3D" id="1.10.357.10">
    <property type="entry name" value="Tetracycline Repressor, domain 2"/>
    <property type="match status" value="1"/>
</dbReference>
<dbReference type="GO" id="GO:0003700">
    <property type="term" value="F:DNA-binding transcription factor activity"/>
    <property type="evidence" value="ECO:0007669"/>
    <property type="project" value="TreeGrafter"/>
</dbReference>
<feature type="DNA-binding region" description="H-T-H motif" evidence="4">
    <location>
        <begin position="56"/>
        <end position="75"/>
    </location>
</feature>